<comment type="caution">
    <text evidence="4">The sequence shown here is derived from an EMBL/GenBank/DDBJ whole genome shotgun (WGS) entry which is preliminary data.</text>
</comment>
<evidence type="ECO:0000256" key="2">
    <source>
        <dbReference type="ARBA" id="ARBA00022840"/>
    </source>
</evidence>
<keyword evidence="5" id="KW-1185">Reference proteome</keyword>
<dbReference type="Proteomes" id="UP001412067">
    <property type="component" value="Unassembled WGS sequence"/>
</dbReference>
<evidence type="ECO:0000259" key="3">
    <source>
        <dbReference type="PROSITE" id="PS50011"/>
    </source>
</evidence>
<proteinExistence type="predicted"/>
<dbReference type="PANTHER" id="PTHR47989:SF45">
    <property type="entry name" value="OS01G0709500 PROTEIN"/>
    <property type="match status" value="1"/>
</dbReference>
<dbReference type="EMBL" id="JBBWWR010000004">
    <property type="protein sequence ID" value="KAK8968089.1"/>
    <property type="molecule type" value="Genomic_DNA"/>
</dbReference>
<evidence type="ECO:0000313" key="4">
    <source>
        <dbReference type="EMBL" id="KAK8968089.1"/>
    </source>
</evidence>
<protein>
    <submittedName>
        <fullName evidence="4">Protein STRUBBELIG-RECEPTOR FAMILY 8</fullName>
    </submittedName>
</protein>
<dbReference type="Gene3D" id="1.10.510.10">
    <property type="entry name" value="Transferase(Phosphotransferase) domain 1"/>
    <property type="match status" value="1"/>
</dbReference>
<dbReference type="PANTHER" id="PTHR47989">
    <property type="entry name" value="OS01G0750732 PROTEIN"/>
    <property type="match status" value="1"/>
</dbReference>
<evidence type="ECO:0000256" key="1">
    <source>
        <dbReference type="ARBA" id="ARBA00022741"/>
    </source>
</evidence>
<accession>A0ABR2MWT2</accession>
<feature type="domain" description="Protein kinase" evidence="3">
    <location>
        <begin position="92"/>
        <end position="269"/>
    </location>
</feature>
<reference evidence="4 5" key="1">
    <citation type="journal article" date="2022" name="Nat. Plants">
        <title>Genomes of leafy and leafless Platanthera orchids illuminate the evolution of mycoheterotrophy.</title>
        <authorList>
            <person name="Li M.H."/>
            <person name="Liu K.W."/>
            <person name="Li Z."/>
            <person name="Lu H.C."/>
            <person name="Ye Q.L."/>
            <person name="Zhang D."/>
            <person name="Wang J.Y."/>
            <person name="Li Y.F."/>
            <person name="Zhong Z.M."/>
            <person name="Liu X."/>
            <person name="Yu X."/>
            <person name="Liu D.K."/>
            <person name="Tu X.D."/>
            <person name="Liu B."/>
            <person name="Hao Y."/>
            <person name="Liao X.Y."/>
            <person name="Jiang Y.T."/>
            <person name="Sun W.H."/>
            <person name="Chen J."/>
            <person name="Chen Y.Q."/>
            <person name="Ai Y."/>
            <person name="Zhai J.W."/>
            <person name="Wu S.S."/>
            <person name="Zhou Z."/>
            <person name="Hsiao Y.Y."/>
            <person name="Wu W.L."/>
            <person name="Chen Y.Y."/>
            <person name="Lin Y.F."/>
            <person name="Hsu J.L."/>
            <person name="Li C.Y."/>
            <person name="Wang Z.W."/>
            <person name="Zhao X."/>
            <person name="Zhong W.Y."/>
            <person name="Ma X.K."/>
            <person name="Ma L."/>
            <person name="Huang J."/>
            <person name="Chen G.Z."/>
            <person name="Huang M.Z."/>
            <person name="Huang L."/>
            <person name="Peng D.H."/>
            <person name="Luo Y.B."/>
            <person name="Zou S.Q."/>
            <person name="Chen S.P."/>
            <person name="Lan S."/>
            <person name="Tsai W.C."/>
            <person name="Van de Peer Y."/>
            <person name="Liu Z.J."/>
        </authorList>
    </citation>
    <scope>NUCLEOTIDE SEQUENCE [LARGE SCALE GENOMIC DNA]</scope>
    <source>
        <strain evidence="4">Lor288</strain>
    </source>
</reference>
<dbReference type="InterPro" id="IPR011009">
    <property type="entry name" value="Kinase-like_dom_sf"/>
</dbReference>
<dbReference type="PROSITE" id="PS50011">
    <property type="entry name" value="PROTEIN_KINASE_DOM"/>
    <property type="match status" value="1"/>
</dbReference>
<name>A0ABR2MWT2_9ASPA</name>
<keyword evidence="2" id="KW-0067">ATP-binding</keyword>
<dbReference type="Gene3D" id="3.30.200.20">
    <property type="entry name" value="Phosphorylase Kinase, domain 1"/>
    <property type="match status" value="1"/>
</dbReference>
<dbReference type="InterPro" id="IPR001245">
    <property type="entry name" value="Ser-Thr/Tyr_kinase_cat_dom"/>
</dbReference>
<sequence length="269" mass="30152">MKFVIFNATILTICGQLLTIFHFVHVGPKVNKDVREYKLRSSPRMTQLKPLPSEKLKADKLSGQRGSVRVPRVPITAAYYSVASLQTATNSFSQEHLIGEGSLGRVYRGVFSNGKLFFSPKLNFSLELHFHRNPDRITVFNKGNSSNHQGILGKSLVKTRFKSAIKYKLLTDVLESETVILAVKKLDGAALSLQDEDVFLEAVSNISHLRHPNVTTLVGYCAEHDQHLLVYEYILNGALHDMLHFSDDSRTFSWNARVKVALGTARALE</sequence>
<evidence type="ECO:0000313" key="5">
    <source>
        <dbReference type="Proteomes" id="UP001412067"/>
    </source>
</evidence>
<dbReference type="InterPro" id="IPR000719">
    <property type="entry name" value="Prot_kinase_dom"/>
</dbReference>
<dbReference type="Pfam" id="PF07714">
    <property type="entry name" value="PK_Tyr_Ser-Thr"/>
    <property type="match status" value="1"/>
</dbReference>
<organism evidence="4 5">
    <name type="scientific">Platanthera guangdongensis</name>
    <dbReference type="NCBI Taxonomy" id="2320717"/>
    <lineage>
        <taxon>Eukaryota</taxon>
        <taxon>Viridiplantae</taxon>
        <taxon>Streptophyta</taxon>
        <taxon>Embryophyta</taxon>
        <taxon>Tracheophyta</taxon>
        <taxon>Spermatophyta</taxon>
        <taxon>Magnoliopsida</taxon>
        <taxon>Liliopsida</taxon>
        <taxon>Asparagales</taxon>
        <taxon>Orchidaceae</taxon>
        <taxon>Orchidoideae</taxon>
        <taxon>Orchideae</taxon>
        <taxon>Orchidinae</taxon>
        <taxon>Platanthera</taxon>
    </lineage>
</organism>
<keyword evidence="1" id="KW-0547">Nucleotide-binding</keyword>
<gene>
    <name evidence="4" type="primary">SRF8</name>
    <name evidence="4" type="ORF">KSP40_PGU021370</name>
</gene>
<dbReference type="SUPFAM" id="SSF56112">
    <property type="entry name" value="Protein kinase-like (PK-like)"/>
    <property type="match status" value="1"/>
</dbReference>